<dbReference type="RefSeq" id="WP_048081775.1">
    <property type="nucleotide sequence ID" value="NZ_JAPVER010000020.1"/>
</dbReference>
<evidence type="ECO:0000256" key="1">
    <source>
        <dbReference type="SAM" id="MobiDB-lite"/>
    </source>
</evidence>
<reference evidence="3" key="1">
    <citation type="submission" date="2022-12" db="EMBL/GenBank/DDBJ databases">
        <title>Reclassification of two methanogenic archaea species isolated from the Kolyma lowland permafrost.</title>
        <authorList>
            <person name="Trubitsyn V.E."/>
            <person name="Rivkina E.M."/>
            <person name="Shcherbakova V.A."/>
        </authorList>
    </citation>
    <scope>NUCLEOTIDE SEQUENCE</scope>
    <source>
        <strain evidence="2">M2</strain>
        <strain evidence="3">MK4</strain>
    </source>
</reference>
<protein>
    <submittedName>
        <fullName evidence="3">Uncharacterized protein</fullName>
    </submittedName>
</protein>
<dbReference type="AlphaFoldDB" id="A0A9E5A4G6"/>
<dbReference type="Proteomes" id="UP001068021">
    <property type="component" value="Unassembled WGS sequence"/>
</dbReference>
<name>A0A9E5A4G6_9EURY</name>
<evidence type="ECO:0000313" key="2">
    <source>
        <dbReference type="EMBL" id="MCZ3365938.1"/>
    </source>
</evidence>
<evidence type="ECO:0000313" key="4">
    <source>
        <dbReference type="Proteomes" id="UP001068021"/>
    </source>
</evidence>
<proteinExistence type="predicted"/>
<dbReference type="Proteomes" id="UP001074446">
    <property type="component" value="Unassembled WGS sequence"/>
</dbReference>
<gene>
    <name evidence="3" type="ORF">O3H35_02010</name>
    <name evidence="2" type="ORF">O3H54_08590</name>
</gene>
<sequence length="71" mass="7882">MKIKLGIILLAFLAAVGFSGAMAAQHVEEGHNNRHSHGPPRSNISITSTNRCHHSSKCHLRLFRKNNKLIN</sequence>
<organism evidence="3">
    <name type="scientific">Methanobacterium veterum</name>
    <dbReference type="NCBI Taxonomy" id="408577"/>
    <lineage>
        <taxon>Archaea</taxon>
        <taxon>Methanobacteriati</taxon>
        <taxon>Methanobacteriota</taxon>
        <taxon>Methanomada group</taxon>
        <taxon>Methanobacteria</taxon>
        <taxon>Methanobacteriales</taxon>
        <taxon>Methanobacteriaceae</taxon>
        <taxon>Methanobacterium</taxon>
    </lineage>
</organism>
<keyword evidence="4" id="KW-1185">Reference proteome</keyword>
<dbReference type="EMBL" id="JAPVER010000020">
    <property type="protein sequence ID" value="MCZ3365938.1"/>
    <property type="molecule type" value="Genomic_DNA"/>
</dbReference>
<comment type="caution">
    <text evidence="3">The sequence shown here is derived from an EMBL/GenBank/DDBJ whole genome shotgun (WGS) entry which is preliminary data.</text>
</comment>
<accession>A0A9E5A4G6</accession>
<dbReference type="EMBL" id="JAPVES010000024">
    <property type="protein sequence ID" value="MCZ3371403.1"/>
    <property type="molecule type" value="Genomic_DNA"/>
</dbReference>
<feature type="region of interest" description="Disordered" evidence="1">
    <location>
        <begin position="28"/>
        <end position="50"/>
    </location>
</feature>
<evidence type="ECO:0000313" key="3">
    <source>
        <dbReference type="EMBL" id="MCZ3371403.1"/>
    </source>
</evidence>